<evidence type="ECO:0000313" key="2">
    <source>
        <dbReference type="EMBL" id="GGY26067.1"/>
    </source>
</evidence>
<feature type="signal peptide" evidence="1">
    <location>
        <begin position="1"/>
        <end position="17"/>
    </location>
</feature>
<dbReference type="EMBL" id="BMXT01000002">
    <property type="protein sequence ID" value="GGY26067.1"/>
    <property type="molecule type" value="Genomic_DNA"/>
</dbReference>
<keyword evidence="1" id="KW-0732">Signal</keyword>
<accession>A0ABQ2ZUF8</accession>
<dbReference type="PROSITE" id="PS51257">
    <property type="entry name" value="PROKAR_LIPOPROTEIN"/>
    <property type="match status" value="1"/>
</dbReference>
<dbReference type="Proteomes" id="UP000621898">
    <property type="component" value="Unassembled WGS sequence"/>
</dbReference>
<comment type="caution">
    <text evidence="2">The sequence shown here is derived from an EMBL/GenBank/DDBJ whole genome shotgun (WGS) entry which is preliminary data.</text>
</comment>
<gene>
    <name evidence="2" type="ORF">GCM10008098_18740</name>
</gene>
<sequence>MKNLAIGLLLSASLLFAGCATQSPAKIFKGNYFYNFESSSFTPAGSNEAWCVNSAEMAKAQLRSAQSGTAEVVVQGSLSPKGHYCNLGASKHVLKVFKVLSVANLKSGD</sequence>
<protein>
    <recommendedName>
        <fullName evidence="4">Lipoprotein</fullName>
    </recommendedName>
</protein>
<organism evidence="2 3">
    <name type="scientific">Rhodanobacter panaciterrae</name>
    <dbReference type="NCBI Taxonomy" id="490572"/>
    <lineage>
        <taxon>Bacteria</taxon>
        <taxon>Pseudomonadati</taxon>
        <taxon>Pseudomonadota</taxon>
        <taxon>Gammaproteobacteria</taxon>
        <taxon>Lysobacterales</taxon>
        <taxon>Rhodanobacteraceae</taxon>
        <taxon>Rhodanobacter</taxon>
    </lineage>
</organism>
<evidence type="ECO:0000256" key="1">
    <source>
        <dbReference type="SAM" id="SignalP"/>
    </source>
</evidence>
<evidence type="ECO:0000313" key="3">
    <source>
        <dbReference type="Proteomes" id="UP000621898"/>
    </source>
</evidence>
<name>A0ABQ2ZUF8_9GAMM</name>
<reference evidence="3" key="1">
    <citation type="journal article" date="2019" name="Int. J. Syst. Evol. Microbiol.">
        <title>The Global Catalogue of Microorganisms (GCM) 10K type strain sequencing project: providing services to taxonomists for standard genome sequencing and annotation.</title>
        <authorList>
            <consortium name="The Broad Institute Genomics Platform"/>
            <consortium name="The Broad Institute Genome Sequencing Center for Infectious Disease"/>
            <person name="Wu L."/>
            <person name="Ma J."/>
        </authorList>
    </citation>
    <scope>NUCLEOTIDE SEQUENCE [LARGE SCALE GENOMIC DNA]</scope>
    <source>
        <strain evidence="3">KCTC 22232</strain>
    </source>
</reference>
<keyword evidence="3" id="KW-1185">Reference proteome</keyword>
<dbReference type="RefSeq" id="WP_189440977.1">
    <property type="nucleotide sequence ID" value="NZ_BMXT01000002.1"/>
</dbReference>
<evidence type="ECO:0008006" key="4">
    <source>
        <dbReference type="Google" id="ProtNLM"/>
    </source>
</evidence>
<feature type="chain" id="PRO_5046141023" description="Lipoprotein" evidence="1">
    <location>
        <begin position="18"/>
        <end position="109"/>
    </location>
</feature>
<proteinExistence type="predicted"/>